<accession>A0A1H5C755</accession>
<evidence type="ECO:0000313" key="2">
    <source>
        <dbReference type="EMBL" id="SED62649.1"/>
    </source>
</evidence>
<feature type="transmembrane region" description="Helical" evidence="1">
    <location>
        <begin position="76"/>
        <end position="97"/>
    </location>
</feature>
<dbReference type="STRING" id="67331.SAMN04490357_5333"/>
<feature type="transmembrane region" description="Helical" evidence="1">
    <location>
        <begin position="37"/>
        <end position="56"/>
    </location>
</feature>
<dbReference type="AlphaFoldDB" id="A0A1H5C755"/>
<proteinExistence type="predicted"/>
<protein>
    <submittedName>
        <fullName evidence="2">ABC-2 family transporter protein</fullName>
    </submittedName>
</protein>
<dbReference type="GeneID" id="95514411"/>
<sequence length="271" mass="28750">MTAVGSQETAGVSRSTRAAQVLRSEWTKIRSVSSTTWTLLIAMVVTIAVGMLISALTRNEFDSMPIRERLLFDPTFVSFAGMTLGQLAMIVFGVLVVSSEYSTGMIRVSLAAVPRRGAFLFGKVAVAGVLALVVGMATSFAAFFLGQAMLGPYRARLGDPGVLRAVVGGGLYMTLIAVFCMGVAAMLRSPLLSLGILMPFFFLVSNILAGVDATKKVGRFLPDQAGSRIMQVVPHADEAPYGPWGGLGIMALWVIAALAGGYVLLRHRDAQ</sequence>
<dbReference type="Proteomes" id="UP000182375">
    <property type="component" value="Unassembled WGS sequence"/>
</dbReference>
<gene>
    <name evidence="2" type="ORF">SAMN04490357_5333</name>
</gene>
<keyword evidence="1" id="KW-1133">Transmembrane helix</keyword>
<keyword evidence="1" id="KW-0472">Membrane</keyword>
<evidence type="ECO:0000256" key="1">
    <source>
        <dbReference type="SAM" id="Phobius"/>
    </source>
</evidence>
<evidence type="ECO:0000313" key="3">
    <source>
        <dbReference type="Proteomes" id="UP000182375"/>
    </source>
</evidence>
<dbReference type="Pfam" id="PF12730">
    <property type="entry name" value="ABC2_membrane_4"/>
    <property type="match status" value="1"/>
</dbReference>
<keyword evidence="1" id="KW-0812">Transmembrane</keyword>
<feature type="transmembrane region" description="Helical" evidence="1">
    <location>
        <begin position="244"/>
        <end position="265"/>
    </location>
</feature>
<reference evidence="2 3" key="1">
    <citation type="submission" date="2016-10" db="EMBL/GenBank/DDBJ databases">
        <authorList>
            <person name="de Groot N.N."/>
        </authorList>
    </citation>
    <scope>NUCLEOTIDE SEQUENCE [LARGE SCALE GENOMIC DNA]</scope>
    <source>
        <strain evidence="2 3">DSM 40306</strain>
    </source>
</reference>
<name>A0A1H5C755_9ACTN</name>
<feature type="transmembrane region" description="Helical" evidence="1">
    <location>
        <begin position="165"/>
        <end position="184"/>
    </location>
</feature>
<feature type="transmembrane region" description="Helical" evidence="1">
    <location>
        <begin position="118"/>
        <end position="145"/>
    </location>
</feature>
<dbReference type="EMBL" id="FNTD01000004">
    <property type="protein sequence ID" value="SED62649.1"/>
    <property type="molecule type" value="Genomic_DNA"/>
</dbReference>
<organism evidence="2 3">
    <name type="scientific">Streptomyces misionensis</name>
    <dbReference type="NCBI Taxonomy" id="67331"/>
    <lineage>
        <taxon>Bacteria</taxon>
        <taxon>Bacillati</taxon>
        <taxon>Actinomycetota</taxon>
        <taxon>Actinomycetes</taxon>
        <taxon>Kitasatosporales</taxon>
        <taxon>Streptomycetaceae</taxon>
        <taxon>Streptomyces</taxon>
    </lineage>
</organism>
<dbReference type="RefSeq" id="WP_074993292.1">
    <property type="nucleotide sequence ID" value="NZ_FNTD01000004.1"/>
</dbReference>
<feature type="transmembrane region" description="Helical" evidence="1">
    <location>
        <begin position="191"/>
        <end position="211"/>
    </location>
</feature>